<gene>
    <name evidence="1" type="ORF">LCGC14_1219370</name>
</gene>
<reference evidence="1" key="1">
    <citation type="journal article" date="2015" name="Nature">
        <title>Complex archaea that bridge the gap between prokaryotes and eukaryotes.</title>
        <authorList>
            <person name="Spang A."/>
            <person name="Saw J.H."/>
            <person name="Jorgensen S.L."/>
            <person name="Zaremba-Niedzwiedzka K."/>
            <person name="Martijn J."/>
            <person name="Lind A.E."/>
            <person name="van Eijk R."/>
            <person name="Schleper C."/>
            <person name="Guy L."/>
            <person name="Ettema T.J."/>
        </authorList>
    </citation>
    <scope>NUCLEOTIDE SEQUENCE</scope>
</reference>
<dbReference type="AlphaFoldDB" id="A0A0F9PGB4"/>
<organism evidence="1">
    <name type="scientific">marine sediment metagenome</name>
    <dbReference type="NCBI Taxonomy" id="412755"/>
    <lineage>
        <taxon>unclassified sequences</taxon>
        <taxon>metagenomes</taxon>
        <taxon>ecological metagenomes</taxon>
    </lineage>
</organism>
<dbReference type="EMBL" id="LAZR01006405">
    <property type="protein sequence ID" value="KKM92342.1"/>
    <property type="molecule type" value="Genomic_DNA"/>
</dbReference>
<proteinExistence type="predicted"/>
<name>A0A0F9PGB4_9ZZZZ</name>
<evidence type="ECO:0000313" key="1">
    <source>
        <dbReference type="EMBL" id="KKM92342.1"/>
    </source>
</evidence>
<comment type="caution">
    <text evidence="1">The sequence shown here is derived from an EMBL/GenBank/DDBJ whole genome shotgun (WGS) entry which is preliminary data.</text>
</comment>
<accession>A0A0F9PGB4</accession>
<sequence length="311" mass="33208">MALKTLGSENVTVRPFKVHKSQTTTYISGSGVFAEMNVATAKRFPLVTTFASGTILSGPDSGTAIILTQSVLQLNDFDTNTSPTSEDGTFQEPLFGTVRSMFYTSGAESGSAIFAAAGDGIRNFPLSESAYVVNIAQRLWGEGIRPGTFVVSTPAAGSGTIVDNGRGRLFVSGTGGSLNVVGNVFYNLGVAVINRLESAAGSELVQETGMFFDDADTLQVTFEATLTVFEYTVIASLDPYEFNFSNNSSWFKKASSGEKILDLVESGTASPYVTSIGLYNDKQQLVAVAKLPRPLRRLVGSQQSFIIRFDI</sequence>
<protein>
    <submittedName>
        <fullName evidence="1">Uncharacterized protein</fullName>
    </submittedName>
</protein>